<dbReference type="GO" id="GO:0070006">
    <property type="term" value="F:metalloaminopeptidase activity"/>
    <property type="evidence" value="ECO:0007669"/>
    <property type="project" value="UniProtKB-UniRule"/>
</dbReference>
<dbReference type="Gene3D" id="3.90.230.10">
    <property type="entry name" value="Creatinase/methionine aminopeptidase superfamily"/>
    <property type="match status" value="1"/>
</dbReference>
<dbReference type="InterPro" id="IPR002468">
    <property type="entry name" value="Pept_M24A_MAP2"/>
</dbReference>
<feature type="binding site" evidence="8">
    <location>
        <position position="324"/>
    </location>
    <ligand>
        <name>a divalent metal cation</name>
        <dbReference type="ChEBI" id="CHEBI:60240"/>
        <label>2</label>
        <note>catalytic</note>
    </ligand>
</feature>
<dbReference type="PRINTS" id="PR00599">
    <property type="entry name" value="MAPEPTIDASE"/>
</dbReference>
<evidence type="ECO:0000313" key="13">
    <source>
        <dbReference type="Proteomes" id="UP000054843"/>
    </source>
</evidence>
<comment type="function">
    <text evidence="8 9">Cotranslationally removes the N-terminal methionine from nascent proteins. The N-terminal methionine is often cleaved when the second residue in the primary sequence is small and uncharged (Met-Ala-, Cys, Gly, Pro, Ser, Thr, or Val).</text>
</comment>
<dbReference type="SUPFAM" id="SSF46785">
    <property type="entry name" value="Winged helix' DNA-binding domain"/>
    <property type="match status" value="1"/>
</dbReference>
<dbReference type="GO" id="GO:0046872">
    <property type="term" value="F:metal ion binding"/>
    <property type="evidence" value="ECO:0007669"/>
    <property type="project" value="UniProtKB-UniRule"/>
</dbReference>
<organism evidence="12 13">
    <name type="scientific">Trichinella papuae</name>
    <dbReference type="NCBI Taxonomy" id="268474"/>
    <lineage>
        <taxon>Eukaryota</taxon>
        <taxon>Metazoa</taxon>
        <taxon>Ecdysozoa</taxon>
        <taxon>Nematoda</taxon>
        <taxon>Enoplea</taxon>
        <taxon>Dorylaimia</taxon>
        <taxon>Trichinellida</taxon>
        <taxon>Trichinellidae</taxon>
        <taxon>Trichinella</taxon>
    </lineage>
</organism>
<dbReference type="InterPro" id="IPR036388">
    <property type="entry name" value="WH-like_DNA-bd_sf"/>
</dbReference>
<dbReference type="GO" id="GO:0005737">
    <property type="term" value="C:cytoplasm"/>
    <property type="evidence" value="ECO:0007669"/>
    <property type="project" value="UniProtKB-SubCell"/>
</dbReference>
<dbReference type="HAMAP" id="MF_03175">
    <property type="entry name" value="MetAP_2_euk"/>
    <property type="match status" value="1"/>
</dbReference>
<comment type="cofactor">
    <cofactor evidence="2">
        <name>Mn(2+)</name>
        <dbReference type="ChEBI" id="CHEBI:29035"/>
    </cofactor>
</comment>
<dbReference type="SUPFAM" id="SSF55920">
    <property type="entry name" value="Creatinase/aminopeptidase"/>
    <property type="match status" value="1"/>
</dbReference>
<keyword evidence="8" id="KW-0963">Cytoplasm</keyword>
<dbReference type="GO" id="GO:0004239">
    <property type="term" value="F:initiator methionyl aminopeptidase activity"/>
    <property type="evidence" value="ECO:0007669"/>
    <property type="project" value="UniProtKB-UniRule"/>
</dbReference>
<dbReference type="GO" id="GO:0006508">
    <property type="term" value="P:proteolysis"/>
    <property type="evidence" value="ECO:0007669"/>
    <property type="project" value="UniProtKB-KW"/>
</dbReference>
<dbReference type="PANTHER" id="PTHR45777">
    <property type="entry name" value="METHIONINE AMINOPEPTIDASE 2"/>
    <property type="match status" value="1"/>
</dbReference>
<keyword evidence="13" id="KW-1185">Reference proteome</keyword>
<keyword evidence="5 8" id="KW-0645">Protease</keyword>
<evidence type="ECO:0000256" key="6">
    <source>
        <dbReference type="ARBA" id="ARBA00022723"/>
    </source>
</evidence>
<evidence type="ECO:0000256" key="8">
    <source>
        <dbReference type="HAMAP-Rule" id="MF_03175"/>
    </source>
</evidence>
<evidence type="ECO:0000256" key="5">
    <source>
        <dbReference type="ARBA" id="ARBA00022670"/>
    </source>
</evidence>
<feature type="binding site" evidence="8">
    <location>
        <position position="357"/>
    </location>
    <ligand>
        <name>a divalent metal cation</name>
        <dbReference type="ChEBI" id="CHEBI:60240"/>
        <label>2</label>
        <note>catalytic</note>
    </ligand>
</feature>
<evidence type="ECO:0000256" key="3">
    <source>
        <dbReference type="ARBA" id="ARBA00001954"/>
    </source>
</evidence>
<evidence type="ECO:0000256" key="7">
    <source>
        <dbReference type="ARBA" id="ARBA00022801"/>
    </source>
</evidence>
<comment type="cofactor">
    <cofactor evidence="3">
        <name>Fe(2+)</name>
        <dbReference type="ChEBI" id="CHEBI:29033"/>
    </cofactor>
</comment>
<evidence type="ECO:0000259" key="11">
    <source>
        <dbReference type="Pfam" id="PF00557"/>
    </source>
</evidence>
<dbReference type="EMBL" id="JYDO01000153">
    <property type="protein sequence ID" value="KRZ68816.1"/>
    <property type="molecule type" value="Genomic_DNA"/>
</dbReference>
<feature type="compositionally biased region" description="Basic and acidic residues" evidence="10">
    <location>
        <begin position="33"/>
        <end position="43"/>
    </location>
</feature>
<comment type="similarity">
    <text evidence="8">Belongs to the peptidase M24A family. Methionine aminopeptidase eukaryotic type 2 subfamily.</text>
</comment>
<accession>A0A0V1MBI4</accession>
<name>A0A0V1MBI4_9BILA</name>
<gene>
    <name evidence="12" type="primary">METAP2</name>
    <name evidence="12" type="ORF">T10_5743</name>
</gene>
<feature type="binding site" evidence="8">
    <location>
        <position position="244"/>
    </location>
    <ligand>
        <name>a divalent metal cation</name>
        <dbReference type="ChEBI" id="CHEBI:60240"/>
        <label>1</label>
    </ligand>
</feature>
<dbReference type="InterPro" id="IPR036390">
    <property type="entry name" value="WH_DNA-bd_sf"/>
</dbReference>
<proteinExistence type="inferred from homology"/>
<feature type="binding site" evidence="8">
    <location>
        <position position="332"/>
    </location>
    <ligand>
        <name>substrate</name>
    </ligand>
</feature>
<sequence length="471" mass="53119">MSTAVTPEKVSGAPLKANADKANKAKKNKKKQEKVPNKGKPVKEEDVDIDAIIKELDAIDLKKKNKQALKENTSKSMFCVDFNLQLVAKKGEPVLVDKKTDFAKSFLLETQPKVPIDELYSDNNYPFGEIVDYYDQQVDVSRLGNSEKERLDATFEEMWRDFRRAAEVHRQTRAWVKSWIRPGLKMIDICEWLENCSRLLVKEDMLNAGLAFPTGVSLNHVAAHYTPNAGDDTVLQYGDVCKVDFGVHVNGRIIDSAFTVHFDPKYDRLVEAVRDATNTGIKEAGIDVRLCDVGEAIEEVMTSYEVELNGKTYQVKPIRNLNGHSIGPYRIHSGKTVPIVKGGEAVKMEENEVFAIETFGSTGKGYVHEDLECSHYIKDYYAEHIPLRLARSKQLLHTISKNFGTLGFCRRWLDRLGETKYLMALKDLCDKGAVGAYPPLCDVKGCYTAQWEHTILLRPTCKEVVSRGADY</sequence>
<dbReference type="PROSITE" id="PS01202">
    <property type="entry name" value="MAP_2"/>
    <property type="match status" value="1"/>
</dbReference>
<dbReference type="EC" id="3.4.11.18" evidence="8"/>
<dbReference type="Proteomes" id="UP000054843">
    <property type="component" value="Unassembled WGS sequence"/>
</dbReference>
<feature type="binding site" evidence="8">
    <location>
        <position position="452"/>
    </location>
    <ligand>
        <name>a divalent metal cation</name>
        <dbReference type="ChEBI" id="CHEBI:60240"/>
        <label>2</label>
        <note>catalytic</note>
    </ligand>
</feature>
<protein>
    <recommendedName>
        <fullName evidence="8">Methionine aminopeptidase 2</fullName>
        <shortName evidence="8">MAP 2</shortName>
        <shortName evidence="8">MetAP 2</shortName>
        <ecNumber evidence="8">3.4.11.18</ecNumber>
    </recommendedName>
    <alternativeName>
        <fullName evidence="8">Peptidase M</fullName>
    </alternativeName>
</protein>
<comment type="cofactor">
    <cofactor evidence="8">
        <name>Co(2+)</name>
        <dbReference type="ChEBI" id="CHEBI:48828"/>
    </cofactor>
    <cofactor evidence="8">
        <name>Zn(2+)</name>
        <dbReference type="ChEBI" id="CHEBI:29105"/>
    </cofactor>
    <cofactor evidence="8">
        <name>Mn(2+)</name>
        <dbReference type="ChEBI" id="CHEBI:29035"/>
    </cofactor>
    <cofactor evidence="8">
        <name>Fe(2+)</name>
        <dbReference type="ChEBI" id="CHEBI:29033"/>
    </cofactor>
    <text evidence="8">Binds 2 divalent metal cations per subunit. Has a high-affinity and a low affinity metal-binding site. The true nature of the physiological cofactor is under debate. The enzyme is active with cobalt, zinc, manganese or divalent iron ions. Most likely, methionine aminopeptidases function as mononuclear Fe(2+)-metalloproteases under physiological conditions, and the catalytically relevant metal-binding site has been assigned to the histidine-containing high-affinity site.</text>
</comment>
<dbReference type="InterPro" id="IPR001714">
    <property type="entry name" value="Pept_M24_MAP"/>
</dbReference>
<feature type="binding site" evidence="8">
    <location>
        <position position="452"/>
    </location>
    <ligand>
        <name>a divalent metal cation</name>
        <dbReference type="ChEBI" id="CHEBI:60240"/>
        <label>1</label>
    </ligand>
</feature>
<dbReference type="InterPro" id="IPR018349">
    <property type="entry name" value="Pept_M24A_MAP2_BS"/>
</dbReference>
<dbReference type="Gene3D" id="1.10.10.10">
    <property type="entry name" value="Winged helix-like DNA-binding domain superfamily/Winged helix DNA-binding domain"/>
    <property type="match status" value="1"/>
</dbReference>
<comment type="subcellular location">
    <subcellularLocation>
        <location evidence="8">Cytoplasm</location>
    </subcellularLocation>
</comment>
<feature type="binding site" evidence="8">
    <location>
        <position position="255"/>
    </location>
    <ligand>
        <name>a divalent metal cation</name>
        <dbReference type="ChEBI" id="CHEBI:60240"/>
        <label>2</label>
        <note>catalytic</note>
    </ligand>
</feature>
<evidence type="ECO:0000256" key="9">
    <source>
        <dbReference type="RuleBase" id="RU003653"/>
    </source>
</evidence>
<comment type="caution">
    <text evidence="12">The sequence shown here is derived from an EMBL/GenBank/DDBJ whole genome shotgun (WGS) entry which is preliminary data.</text>
</comment>
<dbReference type="InterPro" id="IPR050247">
    <property type="entry name" value="Met_Aminopeptidase_Type2"/>
</dbReference>
<evidence type="ECO:0000256" key="4">
    <source>
        <dbReference type="ARBA" id="ARBA00022438"/>
    </source>
</evidence>
<dbReference type="CDD" id="cd01088">
    <property type="entry name" value="MetAP2"/>
    <property type="match status" value="1"/>
</dbReference>
<feature type="region of interest" description="Disordered" evidence="10">
    <location>
        <begin position="1"/>
        <end position="43"/>
    </location>
</feature>
<dbReference type="InterPro" id="IPR036005">
    <property type="entry name" value="Creatinase/aminopeptidase-like"/>
</dbReference>
<dbReference type="AlphaFoldDB" id="A0A0V1MBI4"/>
<keyword evidence="7 8" id="KW-0378">Hydrolase</keyword>
<feature type="domain" description="Peptidase M24" evidence="11">
    <location>
        <begin position="162"/>
        <end position="365"/>
    </location>
</feature>
<evidence type="ECO:0000313" key="12">
    <source>
        <dbReference type="EMBL" id="KRZ68816.1"/>
    </source>
</evidence>
<dbReference type="PANTHER" id="PTHR45777:SF2">
    <property type="entry name" value="METHIONINE AMINOPEPTIDASE 2"/>
    <property type="match status" value="1"/>
</dbReference>
<dbReference type="STRING" id="268474.A0A0V1MBI4"/>
<keyword evidence="6 8" id="KW-0479">Metal-binding</keyword>
<comment type="catalytic activity">
    <reaction evidence="1 8 9">
        <text>Release of N-terminal amino acids, preferentially methionine, from peptides and arylamides.</text>
        <dbReference type="EC" id="3.4.11.18"/>
    </reaction>
</comment>
<dbReference type="Pfam" id="PF00557">
    <property type="entry name" value="Peptidase_M24"/>
    <property type="match status" value="1"/>
</dbReference>
<dbReference type="OrthoDB" id="7848262at2759"/>
<feature type="binding site" evidence="8">
    <location>
        <position position="255"/>
    </location>
    <ligand>
        <name>a divalent metal cation</name>
        <dbReference type="ChEBI" id="CHEBI:60240"/>
        <label>1</label>
    </ligand>
</feature>
<keyword evidence="4 8" id="KW-0031">Aminopeptidase</keyword>
<evidence type="ECO:0000256" key="1">
    <source>
        <dbReference type="ARBA" id="ARBA00000294"/>
    </source>
</evidence>
<evidence type="ECO:0000256" key="10">
    <source>
        <dbReference type="SAM" id="MobiDB-lite"/>
    </source>
</evidence>
<reference evidence="12 13" key="1">
    <citation type="submission" date="2015-01" db="EMBL/GenBank/DDBJ databases">
        <title>Evolution of Trichinella species and genotypes.</title>
        <authorList>
            <person name="Korhonen P.K."/>
            <person name="Edoardo P."/>
            <person name="Giuseppe L.R."/>
            <person name="Gasser R.B."/>
        </authorList>
    </citation>
    <scope>NUCLEOTIDE SEQUENCE [LARGE SCALE GENOMIC DNA]</scope>
    <source>
        <strain evidence="12">ISS1980</strain>
    </source>
</reference>
<dbReference type="InterPro" id="IPR000994">
    <property type="entry name" value="Pept_M24"/>
</dbReference>
<evidence type="ECO:0000256" key="2">
    <source>
        <dbReference type="ARBA" id="ARBA00001936"/>
    </source>
</evidence>
<feature type="binding site" evidence="8">
    <location>
        <position position="224"/>
    </location>
    <ligand>
        <name>substrate</name>
    </ligand>
</feature>
<dbReference type="NCBIfam" id="TIGR00501">
    <property type="entry name" value="met_pdase_II"/>
    <property type="match status" value="1"/>
</dbReference>